<dbReference type="SMART" id="SM00210">
    <property type="entry name" value="TSPN"/>
    <property type="match status" value="1"/>
</dbReference>
<evidence type="ECO:0000256" key="1">
    <source>
        <dbReference type="ARBA" id="ARBA00022536"/>
    </source>
</evidence>
<organism evidence="10 11">
    <name type="scientific">Gouania willdenowi</name>
    <name type="common">Blunt-snouted clingfish</name>
    <name type="synonym">Lepadogaster willdenowi</name>
    <dbReference type="NCBI Taxonomy" id="441366"/>
    <lineage>
        <taxon>Eukaryota</taxon>
        <taxon>Metazoa</taxon>
        <taxon>Chordata</taxon>
        <taxon>Craniata</taxon>
        <taxon>Vertebrata</taxon>
        <taxon>Euteleostomi</taxon>
        <taxon>Actinopterygii</taxon>
        <taxon>Neopterygii</taxon>
        <taxon>Teleostei</taxon>
        <taxon>Neoteleostei</taxon>
        <taxon>Acanthomorphata</taxon>
        <taxon>Ovalentaria</taxon>
        <taxon>Blenniimorphae</taxon>
        <taxon>Blenniiformes</taxon>
        <taxon>Gobiesocoidei</taxon>
        <taxon>Gobiesocidae</taxon>
        <taxon>Gobiesocinae</taxon>
        <taxon>Gouania</taxon>
    </lineage>
</organism>
<dbReference type="InterPro" id="IPR001881">
    <property type="entry name" value="EGF-like_Ca-bd_dom"/>
</dbReference>
<protein>
    <recommendedName>
        <fullName evidence="12">Neural EGFL like 1</fullName>
    </recommendedName>
</protein>
<dbReference type="InterPro" id="IPR009030">
    <property type="entry name" value="Growth_fac_rcpt_cys_sf"/>
</dbReference>
<dbReference type="InterPro" id="IPR000152">
    <property type="entry name" value="EGF-type_Asp/Asn_hydroxyl_site"/>
</dbReference>
<dbReference type="InterPro" id="IPR051586">
    <property type="entry name" value="PKC-binding_NELL"/>
</dbReference>
<evidence type="ECO:0000256" key="3">
    <source>
        <dbReference type="ARBA" id="ARBA00022737"/>
    </source>
</evidence>
<keyword evidence="1 7" id="KW-0245">EGF-like domain</keyword>
<keyword evidence="2" id="KW-0732">Signal</keyword>
<dbReference type="Gene3D" id="2.10.70.10">
    <property type="entry name" value="Complement Module, domain 1"/>
    <property type="match status" value="1"/>
</dbReference>
<reference evidence="10" key="2">
    <citation type="submission" date="2025-08" db="UniProtKB">
        <authorList>
            <consortium name="Ensembl"/>
        </authorList>
    </citation>
    <scope>IDENTIFICATION</scope>
</reference>
<keyword evidence="3" id="KW-0677">Repeat</keyword>
<evidence type="ECO:0000313" key="10">
    <source>
        <dbReference type="Ensembl" id="ENSGWIP00000024770.1"/>
    </source>
</evidence>
<keyword evidence="4" id="KW-0106">Calcium</keyword>
<dbReference type="PROSITE" id="PS01208">
    <property type="entry name" value="VWFC_1"/>
    <property type="match status" value="2"/>
</dbReference>
<evidence type="ECO:0000256" key="5">
    <source>
        <dbReference type="ARBA" id="ARBA00023157"/>
    </source>
</evidence>
<dbReference type="GO" id="GO:0008201">
    <property type="term" value="F:heparin binding"/>
    <property type="evidence" value="ECO:0007669"/>
    <property type="project" value="TreeGrafter"/>
</dbReference>
<feature type="domain" description="EGF-like" evidence="8">
    <location>
        <begin position="385"/>
        <end position="426"/>
    </location>
</feature>
<dbReference type="GO" id="GO:0005615">
    <property type="term" value="C:extracellular space"/>
    <property type="evidence" value="ECO:0007669"/>
    <property type="project" value="TreeGrafter"/>
</dbReference>
<keyword evidence="11" id="KW-1185">Reference proteome</keyword>
<dbReference type="FunFam" id="2.60.120.200:FF:000015">
    <property type="entry name" value="protein kinase C-binding protein NELL1"/>
    <property type="match status" value="1"/>
</dbReference>
<dbReference type="SMART" id="SM00181">
    <property type="entry name" value="EGF"/>
    <property type="match status" value="6"/>
</dbReference>
<dbReference type="InterPro" id="IPR013320">
    <property type="entry name" value="ConA-like_dom_sf"/>
</dbReference>
<dbReference type="PROSITE" id="PS50026">
    <property type="entry name" value="EGF_3"/>
    <property type="match status" value="5"/>
</dbReference>
<dbReference type="PANTHER" id="PTHR24042:SF2">
    <property type="entry name" value="PROTEIN KINASE C-BINDING PROTEIN NELL1"/>
    <property type="match status" value="1"/>
</dbReference>
<dbReference type="FunFam" id="2.10.25.10:FF:000211">
    <property type="entry name" value="Protein kinase C-binding protein NELL1"/>
    <property type="match status" value="1"/>
</dbReference>
<dbReference type="CDD" id="cd00054">
    <property type="entry name" value="EGF_CA"/>
    <property type="match status" value="4"/>
</dbReference>
<comment type="caution">
    <text evidence="7">Lacks conserved residue(s) required for the propagation of feature annotation.</text>
</comment>
<dbReference type="PROSITE" id="PS50184">
    <property type="entry name" value="VWFC_2"/>
    <property type="match status" value="2"/>
</dbReference>
<dbReference type="InterPro" id="IPR024731">
    <property type="entry name" value="NELL2-like_EGF"/>
</dbReference>
<dbReference type="GO" id="GO:0045778">
    <property type="term" value="P:positive regulation of ossification"/>
    <property type="evidence" value="ECO:0007669"/>
    <property type="project" value="TreeGrafter"/>
</dbReference>
<dbReference type="InterPro" id="IPR000742">
    <property type="entry name" value="EGF"/>
</dbReference>
<sequence length="764" mass="85276">FMRLCAPCPVISSFLTLGSDQDYQIDIINELDLANATYGITQVAGLHNNSKAFLFRDVWRAVHAPPHITEKVLQLFRSKGEFTFLASIQQKSSTSGVIFSIHESEHSYFELESSGVREEIRYHYRFKGKPRSESFPYRLADGQWHKLALTISASHLLLHVDCNRIYERVIDPPQMELTPGSGVWLGQHSHKHGLFKGVIQDVKLIFAPNGYITQCPNLNRSKYHNTAVTQAFLIDVHIETTWLNYAESRLTQLEGCHCERTCSANGLVYRDKELWVEAENCRNCACKNGVVECRRIFCPAENCSEDLLPVHVEGICCKTCRRKGKKRPFHNPTMTENLFGKCYDFCAEGLICGENSECKNRNRKAECECRGGYASIHGDSTYCEDIDECATQMHYCQSNTVCVNLPGSHRCDCLPGFIRVDEYSCTEHDECASGQSLCDDNAICTNTIRGHLCTCKPGYVGNGTICRAFCEEGCRSGGTCVSPNTCVCPSGFTGRRCETDINECAEGLIECHNHSRCVNLPGWYHCECRNGFQDNGSYQLDGSSCIDIDECSLQTHTCWNDSVCVNLPGGYDCVCASGPGCSGDCPQDEGIRRNGEDWKPSFDRCAICSCKDGQTYCRRRPCDCGDPNEDLFCCPGCDNRPSSQCLDQSGRTLYRSGASWLYGCQQCRCMEGEVDCWPLVCPVLMCEYTAVAEGECCPRCVSDPCLAENLSYDIRQTCQDPAGNARLSGDTWHLPKSPCTTCKFLVVCCSQTFCLCPIRILLNP</sequence>
<dbReference type="Proteomes" id="UP000694680">
    <property type="component" value="Chromosome 3"/>
</dbReference>
<reference evidence="10" key="3">
    <citation type="submission" date="2025-09" db="UniProtKB">
        <authorList>
            <consortium name="Ensembl"/>
        </authorList>
    </citation>
    <scope>IDENTIFICATION</scope>
</reference>
<dbReference type="Gene3D" id="2.60.120.200">
    <property type="match status" value="1"/>
</dbReference>
<evidence type="ECO:0000259" key="8">
    <source>
        <dbReference type="PROSITE" id="PS50026"/>
    </source>
</evidence>
<dbReference type="SUPFAM" id="SSF57603">
    <property type="entry name" value="FnI-like domain"/>
    <property type="match status" value="2"/>
</dbReference>
<dbReference type="InterPro" id="IPR001791">
    <property type="entry name" value="Laminin_G"/>
</dbReference>
<dbReference type="Pfam" id="PF00093">
    <property type="entry name" value="VWC"/>
    <property type="match status" value="2"/>
</dbReference>
<evidence type="ECO:0000256" key="4">
    <source>
        <dbReference type="ARBA" id="ARBA00022837"/>
    </source>
</evidence>
<dbReference type="CDD" id="cd00110">
    <property type="entry name" value="LamG"/>
    <property type="match status" value="1"/>
</dbReference>
<dbReference type="GO" id="GO:0005737">
    <property type="term" value="C:cytoplasm"/>
    <property type="evidence" value="ECO:0007669"/>
    <property type="project" value="TreeGrafter"/>
</dbReference>
<evidence type="ECO:0000259" key="9">
    <source>
        <dbReference type="PROSITE" id="PS50184"/>
    </source>
</evidence>
<evidence type="ECO:0000313" key="11">
    <source>
        <dbReference type="Proteomes" id="UP000694680"/>
    </source>
</evidence>
<dbReference type="GO" id="GO:0005509">
    <property type="term" value="F:calcium ion binding"/>
    <property type="evidence" value="ECO:0007669"/>
    <property type="project" value="InterPro"/>
</dbReference>
<dbReference type="FunFam" id="2.10.25.10:FF:000038">
    <property type="entry name" value="Fibrillin 2"/>
    <property type="match status" value="3"/>
</dbReference>
<dbReference type="InterPro" id="IPR049883">
    <property type="entry name" value="NOTCH1_EGF-like"/>
</dbReference>
<dbReference type="SUPFAM" id="SSF57184">
    <property type="entry name" value="Growth factor receptor domain"/>
    <property type="match status" value="1"/>
</dbReference>
<feature type="disulfide bond" evidence="7">
    <location>
        <begin position="470"/>
        <end position="480"/>
    </location>
</feature>
<gene>
    <name evidence="10" type="primary">nell1</name>
</gene>
<feature type="domain" description="EGF-like" evidence="8">
    <location>
        <begin position="468"/>
        <end position="498"/>
    </location>
</feature>
<dbReference type="SMART" id="SM00179">
    <property type="entry name" value="EGF_CA"/>
    <property type="match status" value="4"/>
</dbReference>
<keyword evidence="5 7" id="KW-1015">Disulfide bond</keyword>
<dbReference type="InterPro" id="IPR048287">
    <property type="entry name" value="TSPN-like_N"/>
</dbReference>
<keyword evidence="6" id="KW-0325">Glycoprotein</keyword>
<dbReference type="PANTHER" id="PTHR24042">
    <property type="entry name" value="NEL HOMOLOG"/>
    <property type="match status" value="1"/>
</dbReference>
<dbReference type="SMART" id="SM00282">
    <property type="entry name" value="LamG"/>
    <property type="match status" value="1"/>
</dbReference>
<dbReference type="SUPFAM" id="SSF49899">
    <property type="entry name" value="Concanavalin A-like lectins/glucanases"/>
    <property type="match status" value="1"/>
</dbReference>
<feature type="domain" description="VWFC" evidence="9">
    <location>
        <begin position="260"/>
        <end position="321"/>
    </location>
</feature>
<dbReference type="AlphaFoldDB" id="A0A8C5ERL0"/>
<dbReference type="SUPFAM" id="SSF57196">
    <property type="entry name" value="EGF/Laminin"/>
    <property type="match status" value="2"/>
</dbReference>
<reference evidence="10" key="1">
    <citation type="submission" date="2020-06" db="EMBL/GenBank/DDBJ databases">
        <authorList>
            <consortium name="Wellcome Sanger Institute Data Sharing"/>
        </authorList>
    </citation>
    <scope>NUCLEOTIDE SEQUENCE [LARGE SCALE GENOMIC DNA]</scope>
</reference>
<dbReference type="PROSITE" id="PS01187">
    <property type="entry name" value="EGF_CA"/>
    <property type="match status" value="2"/>
</dbReference>
<dbReference type="Gene3D" id="6.20.200.20">
    <property type="match status" value="1"/>
</dbReference>
<dbReference type="InterPro" id="IPR018097">
    <property type="entry name" value="EGF_Ca-bd_CS"/>
</dbReference>
<dbReference type="GO" id="GO:0045667">
    <property type="term" value="P:regulation of osteoblast differentiation"/>
    <property type="evidence" value="ECO:0007669"/>
    <property type="project" value="TreeGrafter"/>
</dbReference>
<evidence type="ECO:0000256" key="7">
    <source>
        <dbReference type="PROSITE-ProRule" id="PRU00076"/>
    </source>
</evidence>
<proteinExistence type="predicted"/>
<dbReference type="GO" id="GO:0030855">
    <property type="term" value="P:epithelial cell differentiation"/>
    <property type="evidence" value="ECO:0007669"/>
    <property type="project" value="UniProtKB-ARBA"/>
</dbReference>
<name>A0A8C5ERL0_GOUWI</name>
<evidence type="ECO:0000256" key="6">
    <source>
        <dbReference type="ARBA" id="ARBA00023180"/>
    </source>
</evidence>
<dbReference type="InterPro" id="IPR001007">
    <property type="entry name" value="VWF_dom"/>
</dbReference>
<accession>A0A8C5ERL0</accession>
<feature type="domain" description="EGF-like" evidence="8">
    <location>
        <begin position="427"/>
        <end position="467"/>
    </location>
</feature>
<feature type="disulfide bond" evidence="7">
    <location>
        <begin position="488"/>
        <end position="497"/>
    </location>
</feature>
<dbReference type="Gene3D" id="2.10.25.10">
    <property type="entry name" value="Laminin"/>
    <property type="match status" value="6"/>
</dbReference>
<feature type="domain" description="EGF-like" evidence="8">
    <location>
        <begin position="547"/>
        <end position="582"/>
    </location>
</feature>
<dbReference type="SMART" id="SM00214">
    <property type="entry name" value="VWC"/>
    <property type="match status" value="3"/>
</dbReference>
<feature type="domain" description="VWFC" evidence="9">
    <location>
        <begin position="643"/>
        <end position="701"/>
    </location>
</feature>
<feature type="domain" description="EGF-like" evidence="8">
    <location>
        <begin position="500"/>
        <end position="538"/>
    </location>
</feature>
<evidence type="ECO:0008006" key="12">
    <source>
        <dbReference type="Google" id="ProtNLM"/>
    </source>
</evidence>
<dbReference type="GO" id="GO:0005080">
    <property type="term" value="F:protein kinase C binding"/>
    <property type="evidence" value="ECO:0007669"/>
    <property type="project" value="TreeGrafter"/>
</dbReference>
<dbReference type="Ensembl" id="ENSGWIT00000027094.1">
    <property type="protein sequence ID" value="ENSGWIP00000024770.1"/>
    <property type="gene ID" value="ENSGWIG00000012497.1"/>
</dbReference>
<evidence type="ECO:0000256" key="2">
    <source>
        <dbReference type="ARBA" id="ARBA00022729"/>
    </source>
</evidence>
<dbReference type="PROSITE" id="PS01186">
    <property type="entry name" value="EGF_2"/>
    <property type="match status" value="3"/>
</dbReference>
<dbReference type="PROSITE" id="PS00010">
    <property type="entry name" value="ASX_HYDROXYL"/>
    <property type="match status" value="2"/>
</dbReference>
<dbReference type="PROSITE" id="PS00022">
    <property type="entry name" value="EGF_1"/>
    <property type="match status" value="1"/>
</dbReference>
<dbReference type="Pfam" id="PF02210">
    <property type="entry name" value="Laminin_G_2"/>
    <property type="match status" value="1"/>
</dbReference>
<dbReference type="Pfam" id="PF07645">
    <property type="entry name" value="EGF_CA"/>
    <property type="match status" value="3"/>
</dbReference>
<dbReference type="Pfam" id="PF12947">
    <property type="entry name" value="EGF_3"/>
    <property type="match status" value="1"/>
</dbReference>